<dbReference type="EMBL" id="JBHSDK010000001">
    <property type="protein sequence ID" value="MFC4333812.1"/>
    <property type="molecule type" value="Genomic_DNA"/>
</dbReference>
<keyword evidence="1" id="KW-0732">Signal</keyword>
<proteinExistence type="predicted"/>
<evidence type="ECO:0000313" key="3">
    <source>
        <dbReference type="Proteomes" id="UP001595823"/>
    </source>
</evidence>
<accession>A0ABV8TTM5</accession>
<comment type="caution">
    <text evidence="2">The sequence shown here is derived from an EMBL/GenBank/DDBJ whole genome shotgun (WGS) entry which is preliminary data.</text>
</comment>
<feature type="signal peptide" evidence="1">
    <location>
        <begin position="1"/>
        <end position="26"/>
    </location>
</feature>
<name>A0ABV8TTM5_9ACTN</name>
<gene>
    <name evidence="2" type="ORF">ACFPET_01210</name>
</gene>
<keyword evidence="3" id="KW-1185">Reference proteome</keyword>
<evidence type="ECO:0000313" key="2">
    <source>
        <dbReference type="EMBL" id="MFC4333812.1"/>
    </source>
</evidence>
<protein>
    <recommendedName>
        <fullName evidence="4">SH3 domain-containing protein</fullName>
    </recommendedName>
</protein>
<reference evidence="3" key="1">
    <citation type="journal article" date="2019" name="Int. J. Syst. Evol. Microbiol.">
        <title>The Global Catalogue of Microorganisms (GCM) 10K type strain sequencing project: providing services to taxonomists for standard genome sequencing and annotation.</title>
        <authorList>
            <consortium name="The Broad Institute Genomics Platform"/>
            <consortium name="The Broad Institute Genome Sequencing Center for Infectious Disease"/>
            <person name="Wu L."/>
            <person name="Ma J."/>
        </authorList>
    </citation>
    <scope>NUCLEOTIDE SEQUENCE [LARGE SCALE GENOMIC DNA]</scope>
    <source>
        <strain evidence="3">IBRC-M 10908</strain>
    </source>
</reference>
<sequence length="117" mass="13060">MKKTLRAAVLPIIAMIALAFAAPAQAAPEQEPEFLEASTAAGPNEAAAAAWYPTRAWGNSPIRECYLATCDVVWRTFDGARLEWSHWARNQHGNKWYYVRYGSYNGWIYCGNLDTGC</sequence>
<feature type="chain" id="PRO_5046989028" description="SH3 domain-containing protein" evidence="1">
    <location>
        <begin position="27"/>
        <end position="117"/>
    </location>
</feature>
<dbReference type="Proteomes" id="UP001595823">
    <property type="component" value="Unassembled WGS sequence"/>
</dbReference>
<evidence type="ECO:0008006" key="4">
    <source>
        <dbReference type="Google" id="ProtNLM"/>
    </source>
</evidence>
<organism evidence="2 3">
    <name type="scientific">Salininema proteolyticum</name>
    <dbReference type="NCBI Taxonomy" id="1607685"/>
    <lineage>
        <taxon>Bacteria</taxon>
        <taxon>Bacillati</taxon>
        <taxon>Actinomycetota</taxon>
        <taxon>Actinomycetes</taxon>
        <taxon>Glycomycetales</taxon>
        <taxon>Glycomycetaceae</taxon>
        <taxon>Salininema</taxon>
    </lineage>
</organism>
<dbReference type="RefSeq" id="WP_380617543.1">
    <property type="nucleotide sequence ID" value="NZ_JBHSDK010000001.1"/>
</dbReference>
<evidence type="ECO:0000256" key="1">
    <source>
        <dbReference type="SAM" id="SignalP"/>
    </source>
</evidence>